<proteinExistence type="inferred from homology"/>
<dbReference type="EC" id="4.-.-.-" evidence="5"/>
<reference evidence="8 9" key="1">
    <citation type="journal article" date="2019" name="ISME J.">
        <title>Candidatus Macondimonas diazotrophica, a novel gammaproteobacterial genus dominating crude-oil-contaminated coastal sediments.</title>
        <authorList>
            <person name="Karthikeyan S."/>
            <person name="Konstantinidis K."/>
        </authorList>
    </citation>
    <scope>NUCLEOTIDE SEQUENCE [LARGE SCALE GENOMIC DNA]</scope>
    <source>
        <strain evidence="8 9">KTK01</strain>
    </source>
</reference>
<keyword evidence="9" id="KW-1185">Reference proteome</keyword>
<feature type="binding site" evidence="7">
    <location>
        <position position="32"/>
    </location>
    <ligand>
        <name>Zn(2+)</name>
        <dbReference type="ChEBI" id="CHEBI:29105"/>
    </ligand>
</feature>
<dbReference type="PANTHER" id="PTHR12589:SF8">
    <property type="entry name" value="6-CARBOXY-5,6,7,8-TETRAHYDROPTERIN SYNTHASE"/>
    <property type="match status" value="1"/>
</dbReference>
<evidence type="ECO:0000256" key="2">
    <source>
        <dbReference type="ARBA" id="ARBA00008900"/>
    </source>
</evidence>
<dbReference type="InterPro" id="IPR038418">
    <property type="entry name" value="6-PTP_synth/QueD_sf"/>
</dbReference>
<gene>
    <name evidence="8" type="primary">queD</name>
    <name evidence="8" type="ORF">E4680_08125</name>
</gene>
<comment type="pathway">
    <text evidence="1 5">Purine metabolism; 7-cyano-7-deazaguanine biosynthesis.</text>
</comment>
<feature type="binding site" evidence="7">
    <location>
        <position position="17"/>
    </location>
    <ligand>
        <name>Zn(2+)</name>
        <dbReference type="ChEBI" id="CHEBI:29105"/>
    </ligand>
</feature>
<keyword evidence="5" id="KW-0456">Lyase</keyword>
<sequence length="126" mass="13999">MPGTYTLTVLTEFSASHILRGHPGPCSRLHGHNWKVEAEVVANTLNDIDLAIDFQDIKAALRAITEQLDHRHLNDLPPFDRLNPTAEQIARHIHQRLATALGGAGVCVSAITIWETDRAKVRYSET</sequence>
<dbReference type="RefSeq" id="WP_135281913.1">
    <property type="nucleotide sequence ID" value="NZ_SRIO01000009.1"/>
</dbReference>
<comment type="similarity">
    <text evidence="2 5">Belongs to the PTPS family. QueD subfamily.</text>
</comment>
<dbReference type="GO" id="GO:0046872">
    <property type="term" value="F:metal ion binding"/>
    <property type="evidence" value="ECO:0007669"/>
    <property type="project" value="UniProtKB-KW"/>
</dbReference>
<dbReference type="EMBL" id="SRIO01000009">
    <property type="protein sequence ID" value="TFZ82438.1"/>
    <property type="molecule type" value="Genomic_DNA"/>
</dbReference>
<evidence type="ECO:0000256" key="4">
    <source>
        <dbReference type="ARBA" id="ARBA00048807"/>
    </source>
</evidence>
<feature type="active site" description="Charge relay system" evidence="6">
    <location>
        <position position="115"/>
    </location>
</feature>
<protein>
    <recommendedName>
        <fullName evidence="3 5">6-carboxy-5,6,7,8-tetrahydropterin synthase</fullName>
        <ecNumber evidence="5">4.-.-.-</ecNumber>
    </recommendedName>
</protein>
<evidence type="ECO:0000256" key="5">
    <source>
        <dbReference type="PIRNR" id="PIRNR006113"/>
    </source>
</evidence>
<dbReference type="NCBIfam" id="TIGR03367">
    <property type="entry name" value="queuosine_QueD"/>
    <property type="match status" value="1"/>
</dbReference>
<keyword evidence="5 7" id="KW-0862">Zinc</keyword>
<evidence type="ECO:0000256" key="7">
    <source>
        <dbReference type="PIRSR" id="PIRSR006113-2"/>
    </source>
</evidence>
<name>A0A4Z0F9Y7_9GAMM</name>
<comment type="cofactor">
    <cofactor evidence="5 7">
        <name>Zn(2+)</name>
        <dbReference type="ChEBI" id="CHEBI:29105"/>
    </cofactor>
    <text evidence="5 7">Binds 1 zinc ion per subunit.</text>
</comment>
<organism evidence="8 9">
    <name type="scientific">Candidatus Macondimonas diazotrophica</name>
    <dbReference type="NCBI Taxonomy" id="2305248"/>
    <lineage>
        <taxon>Bacteria</taxon>
        <taxon>Pseudomonadati</taxon>
        <taxon>Pseudomonadota</taxon>
        <taxon>Gammaproteobacteria</taxon>
        <taxon>Chromatiales</taxon>
        <taxon>Ectothiorhodospiraceae</taxon>
        <taxon>Candidatus Macondimonas</taxon>
    </lineage>
</organism>
<dbReference type="SUPFAM" id="SSF55620">
    <property type="entry name" value="Tetrahydrobiopterin biosynthesis enzymes-like"/>
    <property type="match status" value="1"/>
</dbReference>
<feature type="active site" description="Proton acceptor" evidence="6">
    <location>
        <position position="26"/>
    </location>
</feature>
<evidence type="ECO:0000313" key="9">
    <source>
        <dbReference type="Proteomes" id="UP000297890"/>
    </source>
</evidence>
<dbReference type="AlphaFoldDB" id="A0A4Z0F9Y7"/>
<dbReference type="GO" id="GO:0008616">
    <property type="term" value="P:tRNA queuosine(34) biosynthetic process"/>
    <property type="evidence" value="ECO:0007669"/>
    <property type="project" value="UniProtKB-KW"/>
</dbReference>
<evidence type="ECO:0000256" key="6">
    <source>
        <dbReference type="PIRSR" id="PIRSR006113-1"/>
    </source>
</evidence>
<dbReference type="OrthoDB" id="9804698at2"/>
<dbReference type="PANTHER" id="PTHR12589">
    <property type="entry name" value="PYRUVOYL TETRAHYDROBIOPTERIN SYNTHASE"/>
    <property type="match status" value="1"/>
</dbReference>
<keyword evidence="5 7" id="KW-0479">Metal-binding</keyword>
<dbReference type="Pfam" id="PF01242">
    <property type="entry name" value="PTPS"/>
    <property type="match status" value="1"/>
</dbReference>
<evidence type="ECO:0000256" key="3">
    <source>
        <dbReference type="ARBA" id="ARBA00018141"/>
    </source>
</evidence>
<dbReference type="UniPathway" id="UPA00391"/>
<dbReference type="Gene3D" id="3.30.479.10">
    <property type="entry name" value="6-pyruvoyl tetrahydropterin synthase/QueD"/>
    <property type="match status" value="1"/>
</dbReference>
<comment type="caution">
    <text evidence="8">The sequence shown here is derived from an EMBL/GenBank/DDBJ whole genome shotgun (WGS) entry which is preliminary data.</text>
</comment>
<evidence type="ECO:0000313" key="8">
    <source>
        <dbReference type="EMBL" id="TFZ82438.1"/>
    </source>
</evidence>
<feature type="active site" description="Charge relay system" evidence="6">
    <location>
        <position position="70"/>
    </location>
</feature>
<dbReference type="Proteomes" id="UP000297890">
    <property type="component" value="Unassembled WGS sequence"/>
</dbReference>
<accession>A0A4Z0F9Y7</accession>
<dbReference type="GO" id="GO:0070497">
    <property type="term" value="F:6-carboxytetrahydropterin synthase activity"/>
    <property type="evidence" value="ECO:0007669"/>
    <property type="project" value="UniProtKB-EC"/>
</dbReference>
<dbReference type="InterPro" id="IPR007115">
    <property type="entry name" value="6-PTP_synth/QueD"/>
</dbReference>
<dbReference type="PIRSF" id="PIRSF006113">
    <property type="entry name" value="PTP_synth"/>
    <property type="match status" value="1"/>
</dbReference>
<feature type="binding site" evidence="7">
    <location>
        <position position="30"/>
    </location>
    <ligand>
        <name>Zn(2+)</name>
        <dbReference type="ChEBI" id="CHEBI:29105"/>
    </ligand>
</feature>
<keyword evidence="5" id="KW-0671">Queuosine biosynthesis</keyword>
<comment type="catalytic activity">
    <reaction evidence="4 5">
        <text>7,8-dihydroneopterin 3'-triphosphate + H2O = 6-carboxy-5,6,7,8-tetrahydropterin + triphosphate + acetaldehyde + 2 H(+)</text>
        <dbReference type="Rhea" id="RHEA:27966"/>
        <dbReference type="ChEBI" id="CHEBI:15343"/>
        <dbReference type="ChEBI" id="CHEBI:15377"/>
        <dbReference type="ChEBI" id="CHEBI:15378"/>
        <dbReference type="ChEBI" id="CHEBI:18036"/>
        <dbReference type="ChEBI" id="CHEBI:58462"/>
        <dbReference type="ChEBI" id="CHEBI:61032"/>
        <dbReference type="EC" id="4.1.2.50"/>
    </reaction>
</comment>
<evidence type="ECO:0000256" key="1">
    <source>
        <dbReference type="ARBA" id="ARBA00005061"/>
    </source>
</evidence>